<keyword evidence="8" id="KW-1185">Reference proteome</keyword>
<keyword evidence="4 6" id="KW-1133">Transmembrane helix</keyword>
<feature type="transmembrane region" description="Helical" evidence="6">
    <location>
        <begin position="190"/>
        <end position="214"/>
    </location>
</feature>
<evidence type="ECO:0000256" key="6">
    <source>
        <dbReference type="SAM" id="Phobius"/>
    </source>
</evidence>
<dbReference type="PANTHER" id="PTHR42770:SF7">
    <property type="entry name" value="MEMBRANE PROTEIN"/>
    <property type="match status" value="1"/>
</dbReference>
<feature type="transmembrane region" description="Helical" evidence="6">
    <location>
        <begin position="226"/>
        <end position="249"/>
    </location>
</feature>
<proteinExistence type="predicted"/>
<evidence type="ECO:0000313" key="7">
    <source>
        <dbReference type="EMBL" id="MBM6922955.1"/>
    </source>
</evidence>
<dbReference type="EMBL" id="JACSNR010000003">
    <property type="protein sequence ID" value="MBM6922955.1"/>
    <property type="molecule type" value="Genomic_DNA"/>
</dbReference>
<evidence type="ECO:0000256" key="3">
    <source>
        <dbReference type="ARBA" id="ARBA00022692"/>
    </source>
</evidence>
<evidence type="ECO:0000256" key="1">
    <source>
        <dbReference type="ARBA" id="ARBA00004651"/>
    </source>
</evidence>
<evidence type="ECO:0000256" key="4">
    <source>
        <dbReference type="ARBA" id="ARBA00022989"/>
    </source>
</evidence>
<evidence type="ECO:0000256" key="5">
    <source>
        <dbReference type="ARBA" id="ARBA00023136"/>
    </source>
</evidence>
<keyword evidence="3 6" id="KW-0812">Transmembrane</keyword>
<comment type="subcellular location">
    <subcellularLocation>
        <location evidence="1">Cell membrane</location>
        <topology evidence="1">Multi-pass membrane protein</topology>
    </subcellularLocation>
</comment>
<dbReference type="InterPro" id="IPR050367">
    <property type="entry name" value="APC_superfamily"/>
</dbReference>
<dbReference type="Proteomes" id="UP000724149">
    <property type="component" value="Unassembled WGS sequence"/>
</dbReference>
<keyword evidence="5 6" id="KW-0472">Membrane</keyword>
<feature type="transmembrane region" description="Helical" evidence="6">
    <location>
        <begin position="116"/>
        <end position="142"/>
    </location>
</feature>
<feature type="transmembrane region" description="Helical" evidence="6">
    <location>
        <begin position="344"/>
        <end position="365"/>
    </location>
</feature>
<protein>
    <submittedName>
        <fullName evidence="7">APC family permease</fullName>
    </submittedName>
</protein>
<feature type="transmembrane region" description="Helical" evidence="6">
    <location>
        <begin position="320"/>
        <end position="338"/>
    </location>
</feature>
<feature type="transmembrane region" description="Helical" evidence="6">
    <location>
        <begin position="149"/>
        <end position="170"/>
    </location>
</feature>
<feature type="transmembrane region" description="Helical" evidence="6">
    <location>
        <begin position="269"/>
        <end position="288"/>
    </location>
</feature>
<dbReference type="PANTHER" id="PTHR42770">
    <property type="entry name" value="AMINO ACID TRANSPORTER-RELATED"/>
    <property type="match status" value="1"/>
</dbReference>
<comment type="caution">
    <text evidence="7">The sequence shown here is derived from an EMBL/GenBank/DDBJ whole genome shotgun (WGS) entry which is preliminary data.</text>
</comment>
<feature type="transmembrane region" description="Helical" evidence="6">
    <location>
        <begin position="21"/>
        <end position="42"/>
    </location>
</feature>
<dbReference type="Gene3D" id="1.20.1740.10">
    <property type="entry name" value="Amino acid/polyamine transporter I"/>
    <property type="match status" value="1"/>
</dbReference>
<dbReference type="Pfam" id="PF13520">
    <property type="entry name" value="AA_permease_2"/>
    <property type="match status" value="1"/>
</dbReference>
<feature type="transmembrane region" description="Helical" evidence="6">
    <location>
        <begin position="386"/>
        <end position="407"/>
    </location>
</feature>
<dbReference type="PIRSF" id="PIRSF006060">
    <property type="entry name" value="AA_transporter"/>
    <property type="match status" value="1"/>
</dbReference>
<dbReference type="RefSeq" id="WP_204720171.1">
    <property type="nucleotide sequence ID" value="NZ_JACSNR010000003.1"/>
</dbReference>
<organism evidence="7 8">
    <name type="scientific">Hydrogenoanaerobacterium saccharovorans</name>
    <dbReference type="NCBI Taxonomy" id="474960"/>
    <lineage>
        <taxon>Bacteria</taxon>
        <taxon>Bacillati</taxon>
        <taxon>Bacillota</taxon>
        <taxon>Clostridia</taxon>
        <taxon>Eubacteriales</taxon>
        <taxon>Oscillospiraceae</taxon>
        <taxon>Hydrogenoanaerobacterium</taxon>
    </lineage>
</organism>
<feature type="transmembrane region" description="Helical" evidence="6">
    <location>
        <begin position="91"/>
        <end position="110"/>
    </location>
</feature>
<keyword evidence="2" id="KW-1003">Cell membrane</keyword>
<evidence type="ECO:0000256" key="2">
    <source>
        <dbReference type="ARBA" id="ARBA00022475"/>
    </source>
</evidence>
<gene>
    <name evidence="7" type="ORF">H9X81_04515</name>
</gene>
<name>A0ABS2GNA0_9FIRM</name>
<evidence type="ECO:0000313" key="8">
    <source>
        <dbReference type="Proteomes" id="UP000724149"/>
    </source>
</evidence>
<sequence>MSTERQESKLIRNIGFWPLMGIAYGQIIGAGIMTQTGIAIGMTGTGVVLAYIISAVCTTFQNFPTAILGATVPVSGGEYRYISRLRGKKWGFVYLATYVVSKLTIALYALSCASYLVAFLTGISEQIIAICLLVAAFAINLLGTKQSAFVTTGITALLLLGMALFLFYGLPKTDIAYVFDPSNLMAHGPGNLLSAIALLSFATGGAQVIGNMGSEIIDPQKNMPKVIIISTVTVGIMYALVAMVASGVLPLEVVSNQNLSLVAADVMPGWAFTYFTLAAGAGATAKTLNVTLSWSPKPILIACDDGMLPRSWGTVSKRGVPYKILIAFFFIGLIPLLAGMDISLISKMGTAISLLSKLMFSYAFLNLPKKYPEAFARSEMKVSEGTVKILGYGSMILSAIFSASLIIDLPTAAKIGFVILFAASIAWANSGKLDKIEIPNDLDVQYVK</sequence>
<dbReference type="InterPro" id="IPR002293">
    <property type="entry name" value="AA/rel_permease1"/>
</dbReference>
<reference evidence="7 8" key="1">
    <citation type="journal article" date="2021" name="Sci. Rep.">
        <title>The distribution of antibiotic resistance genes in chicken gut microbiota commensals.</title>
        <authorList>
            <person name="Juricova H."/>
            <person name="Matiasovicova J."/>
            <person name="Kubasova T."/>
            <person name="Cejkova D."/>
            <person name="Rychlik I."/>
        </authorList>
    </citation>
    <scope>NUCLEOTIDE SEQUENCE [LARGE SCALE GENOMIC DNA]</scope>
    <source>
        <strain evidence="7 8">An564</strain>
    </source>
</reference>
<accession>A0ABS2GNA0</accession>